<dbReference type="EMBL" id="SNRY01000675">
    <property type="protein sequence ID" value="KAA6337719.1"/>
    <property type="molecule type" value="Genomic_DNA"/>
</dbReference>
<evidence type="ECO:0000313" key="2">
    <source>
        <dbReference type="EMBL" id="KAA6337719.1"/>
    </source>
</evidence>
<dbReference type="SUPFAM" id="SSF56281">
    <property type="entry name" value="Metallo-hydrolase/oxidoreductase"/>
    <property type="match status" value="1"/>
</dbReference>
<dbReference type="PANTHER" id="PTHR30619">
    <property type="entry name" value="DNA INTERNALIZATION/COMPETENCE PROTEIN COMEC/REC2"/>
    <property type="match status" value="1"/>
</dbReference>
<evidence type="ECO:0000259" key="1">
    <source>
        <dbReference type="Pfam" id="PF00753"/>
    </source>
</evidence>
<gene>
    <name evidence="2" type="ORF">EZS27_014212</name>
</gene>
<feature type="domain" description="Metallo-beta-lactamase" evidence="1">
    <location>
        <begin position="26"/>
        <end position="122"/>
    </location>
</feature>
<reference evidence="2" key="1">
    <citation type="submission" date="2019-03" db="EMBL/GenBank/DDBJ databases">
        <title>Single cell metagenomics reveals metabolic interactions within the superorganism composed of flagellate Streblomastix strix and complex community of Bacteroidetes bacteria on its surface.</title>
        <authorList>
            <person name="Treitli S.C."/>
            <person name="Kolisko M."/>
            <person name="Husnik F."/>
            <person name="Keeling P."/>
            <person name="Hampl V."/>
        </authorList>
    </citation>
    <scope>NUCLEOTIDE SEQUENCE</scope>
    <source>
        <strain evidence="2">STM</strain>
    </source>
</reference>
<dbReference type="AlphaFoldDB" id="A0A5J4RVL2"/>
<name>A0A5J4RVL2_9ZZZZ</name>
<dbReference type="PANTHER" id="PTHR30619:SF1">
    <property type="entry name" value="RECOMBINATION PROTEIN 2"/>
    <property type="match status" value="1"/>
</dbReference>
<dbReference type="Gene3D" id="3.60.15.10">
    <property type="entry name" value="Ribonuclease Z/Hydroxyacylglutathione hydrolase-like"/>
    <property type="match status" value="1"/>
</dbReference>
<protein>
    <recommendedName>
        <fullName evidence="1">Metallo-beta-lactamase domain-containing protein</fullName>
    </recommendedName>
</protein>
<organism evidence="2">
    <name type="scientific">termite gut metagenome</name>
    <dbReference type="NCBI Taxonomy" id="433724"/>
    <lineage>
        <taxon>unclassified sequences</taxon>
        <taxon>metagenomes</taxon>
        <taxon>organismal metagenomes</taxon>
    </lineage>
</organism>
<dbReference type="InterPro" id="IPR001279">
    <property type="entry name" value="Metallo-B-lactamas"/>
</dbReference>
<proteinExistence type="predicted"/>
<accession>A0A5J4RVL2</accession>
<dbReference type="Pfam" id="PF00753">
    <property type="entry name" value="Lactamase_B"/>
    <property type="match status" value="1"/>
</dbReference>
<dbReference type="InterPro" id="IPR036866">
    <property type="entry name" value="RibonucZ/Hydroxyglut_hydro"/>
</dbReference>
<sequence length="358" mass="41846">MELFCYQAECGDAIRIRYIGDDGNSHNMFFDSGYERTYRNILRQEINTLIQTGENIDLWIVSHIHDDHIGGIMKYIKAVKAEEIEDIAKVWFYNSPRQYPFYSEKKSDNISSAMSIGQGDKLYNFLNQNNKLPKKDITTDLEAQDFFGMKIHILSPTPLIIRELRNKYQTGIPFEKNEISTISYATSAIRYDYHKKIEDFNLDDFNEDPSLENRSSISLLLEFQNKKILWLADSHPTVIIESLTKMKYSNNNPLMCDCVIVSHHASKNNNSSLLFDMIRCDKYIIGSNGENKHCLPNKEVLAKIIRNKNRDLSMSYSLYFTYDTLNLKYIFESDGNDIFKKWYFNPIYSSKSYINIEL</sequence>
<comment type="caution">
    <text evidence="2">The sequence shown here is derived from an EMBL/GenBank/DDBJ whole genome shotgun (WGS) entry which is preliminary data.</text>
</comment>
<dbReference type="InterPro" id="IPR052159">
    <property type="entry name" value="Competence_DNA_uptake"/>
</dbReference>